<organism evidence="3 4">
    <name type="scientific">Paramecium sonneborni</name>
    <dbReference type="NCBI Taxonomy" id="65129"/>
    <lineage>
        <taxon>Eukaryota</taxon>
        <taxon>Sar</taxon>
        <taxon>Alveolata</taxon>
        <taxon>Ciliophora</taxon>
        <taxon>Intramacronucleata</taxon>
        <taxon>Oligohymenophorea</taxon>
        <taxon>Peniculida</taxon>
        <taxon>Parameciidae</taxon>
        <taxon>Paramecium</taxon>
    </lineage>
</organism>
<feature type="region of interest" description="Disordered" evidence="1">
    <location>
        <begin position="1"/>
        <end position="22"/>
    </location>
</feature>
<dbReference type="AlphaFoldDB" id="A0A8S1R5C1"/>
<sequence>MQVDNNVEEQKKKKEKEEEETKGAVTMKRRLIASFDLFQFMPVPKTEMISSRRSLYGSLLMIGCFLAYFIYTLVAFITNNSPTVNQYEEILEALNVTLPDIAFGYFFGDPFSKTINDPSIFYFEMFQVTKFQDVSKKDVRTQIPLKSCNPDWIPASNYTILCPSESANMSGALYQTQIFTYPRIQVNYCTQGGNQTCLNQQEIAQIAAGGRILLYIRDNSPNFDLTTGNSIESVPYSTYQYFLMPGLYPRTEIFFQLEKYTIKPDFLRRWQDDVRIFLSTEKVNSWITNVSVYNSYNAYQIGFRTELTQQISILTYQTSFDMISIVGAFWGVLFSLFAAYFLVYNQNTFYRENKQWEDFGKQIGVKKASDLFNLTEEAPHSKVNDSIVFEMTEIHQENNHSQNEQSGV</sequence>
<feature type="transmembrane region" description="Helical" evidence="2">
    <location>
        <begin position="322"/>
        <end position="344"/>
    </location>
</feature>
<dbReference type="OrthoDB" id="289957at2759"/>
<dbReference type="PANTHER" id="PTHR31398">
    <property type="entry name" value="MEIOTIC NUCLEAR DIVISION PROTEIN 1 HOMOLOG"/>
    <property type="match status" value="1"/>
</dbReference>
<protein>
    <recommendedName>
        <fullName evidence="5">Transmembrane protein</fullName>
    </recommendedName>
</protein>
<gene>
    <name evidence="3" type="ORF">PSON_ATCC_30995.1.T1390065</name>
</gene>
<keyword evidence="2" id="KW-1133">Transmembrane helix</keyword>
<evidence type="ECO:0000313" key="3">
    <source>
        <dbReference type="EMBL" id="CAD8122553.1"/>
    </source>
</evidence>
<keyword evidence="4" id="KW-1185">Reference proteome</keyword>
<evidence type="ECO:0000256" key="1">
    <source>
        <dbReference type="SAM" id="MobiDB-lite"/>
    </source>
</evidence>
<keyword evidence="2" id="KW-0812">Transmembrane</keyword>
<dbReference type="Proteomes" id="UP000692954">
    <property type="component" value="Unassembled WGS sequence"/>
</dbReference>
<comment type="caution">
    <text evidence="3">The sequence shown here is derived from an EMBL/GenBank/DDBJ whole genome shotgun (WGS) entry which is preliminary data.</text>
</comment>
<accession>A0A8S1R5C1</accession>
<proteinExistence type="predicted"/>
<evidence type="ECO:0008006" key="5">
    <source>
        <dbReference type="Google" id="ProtNLM"/>
    </source>
</evidence>
<reference evidence="3" key="1">
    <citation type="submission" date="2021-01" db="EMBL/GenBank/DDBJ databases">
        <authorList>
            <consortium name="Genoscope - CEA"/>
            <person name="William W."/>
        </authorList>
    </citation>
    <scope>NUCLEOTIDE SEQUENCE</scope>
</reference>
<name>A0A8S1R5C1_9CILI</name>
<dbReference type="EMBL" id="CAJJDN010000139">
    <property type="protein sequence ID" value="CAD8122553.1"/>
    <property type="molecule type" value="Genomic_DNA"/>
</dbReference>
<dbReference type="GO" id="GO:0005634">
    <property type="term" value="C:nucleus"/>
    <property type="evidence" value="ECO:0007669"/>
    <property type="project" value="TreeGrafter"/>
</dbReference>
<evidence type="ECO:0000313" key="4">
    <source>
        <dbReference type="Proteomes" id="UP000692954"/>
    </source>
</evidence>
<keyword evidence="2" id="KW-0472">Membrane</keyword>
<dbReference type="PANTHER" id="PTHR31398:SF0">
    <property type="entry name" value="MEIOTIC NUCLEAR DIVISION PROTEIN 1 HOMOLOG"/>
    <property type="match status" value="1"/>
</dbReference>
<dbReference type="GO" id="GO:0007131">
    <property type="term" value="P:reciprocal meiotic recombination"/>
    <property type="evidence" value="ECO:0007669"/>
    <property type="project" value="TreeGrafter"/>
</dbReference>
<feature type="transmembrane region" description="Helical" evidence="2">
    <location>
        <begin position="55"/>
        <end position="77"/>
    </location>
</feature>
<feature type="compositionally biased region" description="Basic and acidic residues" evidence="1">
    <location>
        <begin position="8"/>
        <end position="22"/>
    </location>
</feature>
<evidence type="ECO:0000256" key="2">
    <source>
        <dbReference type="SAM" id="Phobius"/>
    </source>
</evidence>